<keyword evidence="6" id="KW-1185">Reference proteome</keyword>
<organism evidence="5 6">
    <name type="scientific">Tegillarca granosa</name>
    <name type="common">Malaysian cockle</name>
    <name type="synonym">Anadara granosa</name>
    <dbReference type="NCBI Taxonomy" id="220873"/>
    <lineage>
        <taxon>Eukaryota</taxon>
        <taxon>Metazoa</taxon>
        <taxon>Spiralia</taxon>
        <taxon>Lophotrochozoa</taxon>
        <taxon>Mollusca</taxon>
        <taxon>Bivalvia</taxon>
        <taxon>Autobranchia</taxon>
        <taxon>Pteriomorphia</taxon>
        <taxon>Arcoida</taxon>
        <taxon>Arcoidea</taxon>
        <taxon>Arcidae</taxon>
        <taxon>Tegillarca</taxon>
    </lineage>
</organism>
<dbReference type="InterPro" id="IPR004043">
    <property type="entry name" value="LCCL"/>
</dbReference>
<dbReference type="InterPro" id="IPR003599">
    <property type="entry name" value="Ig_sub"/>
</dbReference>
<dbReference type="InterPro" id="IPR013783">
    <property type="entry name" value="Ig-like_fold"/>
</dbReference>
<evidence type="ECO:0000313" key="5">
    <source>
        <dbReference type="EMBL" id="KAJ8311556.1"/>
    </source>
</evidence>
<dbReference type="Proteomes" id="UP001217089">
    <property type="component" value="Unassembled WGS sequence"/>
</dbReference>
<name>A0ABQ9F2D8_TEGGR</name>
<dbReference type="SUPFAM" id="SSF69848">
    <property type="entry name" value="LCCL domain"/>
    <property type="match status" value="1"/>
</dbReference>
<dbReference type="PANTHER" id="PTHR10075:SF14">
    <property type="entry name" value="CELL ADHESION MOLECULE DSCAM2-RELATED"/>
    <property type="match status" value="1"/>
</dbReference>
<evidence type="ECO:0000313" key="6">
    <source>
        <dbReference type="Proteomes" id="UP001217089"/>
    </source>
</evidence>
<dbReference type="InterPro" id="IPR036609">
    <property type="entry name" value="LCCL_sf"/>
</dbReference>
<feature type="domain" description="Ig-like" evidence="4">
    <location>
        <begin position="113"/>
        <end position="196"/>
    </location>
</feature>
<feature type="region of interest" description="Disordered" evidence="2">
    <location>
        <begin position="23"/>
        <end position="111"/>
    </location>
</feature>
<dbReference type="SUPFAM" id="SSF48726">
    <property type="entry name" value="Immunoglobulin"/>
    <property type="match status" value="3"/>
</dbReference>
<feature type="domain" description="Ig-like" evidence="4">
    <location>
        <begin position="291"/>
        <end position="347"/>
    </location>
</feature>
<feature type="compositionally biased region" description="Low complexity" evidence="2">
    <location>
        <begin position="29"/>
        <end position="39"/>
    </location>
</feature>
<protein>
    <submittedName>
        <fullName evidence="5">Uncharacterized protein</fullName>
    </submittedName>
</protein>
<feature type="domain" description="LCCL" evidence="3">
    <location>
        <begin position="318"/>
        <end position="385"/>
    </location>
</feature>
<dbReference type="CDD" id="cd00096">
    <property type="entry name" value="Ig"/>
    <property type="match status" value="1"/>
</dbReference>
<dbReference type="Pfam" id="PF03815">
    <property type="entry name" value="LCCL"/>
    <property type="match status" value="1"/>
</dbReference>
<keyword evidence="1" id="KW-0393">Immunoglobulin domain</keyword>
<dbReference type="PANTHER" id="PTHR10075">
    <property type="entry name" value="BASIGIN RELATED"/>
    <property type="match status" value="1"/>
</dbReference>
<dbReference type="InterPro" id="IPR003598">
    <property type="entry name" value="Ig_sub2"/>
</dbReference>
<dbReference type="Pfam" id="PF01391">
    <property type="entry name" value="Collagen"/>
    <property type="match status" value="1"/>
</dbReference>
<reference evidence="5 6" key="1">
    <citation type="submission" date="2022-12" db="EMBL/GenBank/DDBJ databases">
        <title>Chromosome-level genome of Tegillarca granosa.</title>
        <authorList>
            <person name="Kim J."/>
        </authorList>
    </citation>
    <scope>NUCLEOTIDE SEQUENCE [LARGE SCALE GENOMIC DNA]</scope>
    <source>
        <strain evidence="5">Teg-2019</strain>
        <tissue evidence="5">Adductor muscle</tissue>
    </source>
</reference>
<sequence>MFVNGSVCYRQREDFERLLDKHTRTLLSPKGQPGIQGQKGDSGIKGQPGRDGIPGPKGTPGNFGPSGPQGPRGNDGPVGPKGDQGPKGEKGDTGTAGVQGPMGPKAMPKFQGPQTITTITVNHGDDIALNCNPGGYPPPEVTWAPSNDPLSQGRYNKAQDGSLVITNTGYADEKIYKCKATNVFGTTEKKYQVIVKAKPVIVNGPATQVVKPGDTVVLKCDTIGIPKPTIEWTFPKTGTVMPKGTSQNADGSITILHADAFTEGPYKCKATNSMGETTKTGLVTVNGVKAGDLYEQIQCSGTGSPAPTISWTKQGSQPLSSFGGKYIALGNGELIITTVDNTPVCAAGIHMGYITQAGGGNVVWFTENKQQPYEAHFSNSISSQL</sequence>
<dbReference type="Gene3D" id="2.60.40.10">
    <property type="entry name" value="Immunoglobulins"/>
    <property type="match status" value="3"/>
</dbReference>
<dbReference type="Pfam" id="PF07679">
    <property type="entry name" value="I-set"/>
    <property type="match status" value="1"/>
</dbReference>
<evidence type="ECO:0000259" key="4">
    <source>
        <dbReference type="PROSITE" id="PS50835"/>
    </source>
</evidence>
<dbReference type="InterPro" id="IPR013098">
    <property type="entry name" value="Ig_I-set"/>
</dbReference>
<dbReference type="SMART" id="SM00409">
    <property type="entry name" value="IG"/>
    <property type="match status" value="2"/>
</dbReference>
<dbReference type="InterPro" id="IPR008160">
    <property type="entry name" value="Collagen"/>
</dbReference>
<dbReference type="SMART" id="SM00408">
    <property type="entry name" value="IGc2"/>
    <property type="match status" value="3"/>
</dbReference>
<proteinExistence type="predicted"/>
<dbReference type="Pfam" id="PF13927">
    <property type="entry name" value="Ig_3"/>
    <property type="match status" value="1"/>
</dbReference>
<dbReference type="EMBL" id="JARBDR010000496">
    <property type="protein sequence ID" value="KAJ8311556.1"/>
    <property type="molecule type" value="Genomic_DNA"/>
</dbReference>
<comment type="caution">
    <text evidence="5">The sequence shown here is derived from an EMBL/GenBank/DDBJ whole genome shotgun (WGS) entry which is preliminary data.</text>
</comment>
<dbReference type="PROSITE" id="PS50835">
    <property type="entry name" value="IG_LIKE"/>
    <property type="match status" value="3"/>
</dbReference>
<gene>
    <name evidence="5" type="ORF">KUTeg_010911</name>
</gene>
<dbReference type="InterPro" id="IPR036179">
    <property type="entry name" value="Ig-like_dom_sf"/>
</dbReference>
<feature type="domain" description="Ig-like" evidence="4">
    <location>
        <begin position="199"/>
        <end position="284"/>
    </location>
</feature>
<accession>A0ABQ9F2D8</accession>
<evidence type="ECO:0000256" key="1">
    <source>
        <dbReference type="ARBA" id="ARBA00023319"/>
    </source>
</evidence>
<dbReference type="InterPro" id="IPR007110">
    <property type="entry name" value="Ig-like_dom"/>
</dbReference>
<evidence type="ECO:0000256" key="2">
    <source>
        <dbReference type="SAM" id="MobiDB-lite"/>
    </source>
</evidence>
<dbReference type="PROSITE" id="PS50820">
    <property type="entry name" value="LCCL"/>
    <property type="match status" value="1"/>
</dbReference>
<evidence type="ECO:0000259" key="3">
    <source>
        <dbReference type="PROSITE" id="PS50820"/>
    </source>
</evidence>